<comment type="caution">
    <text evidence="9">Lacks conserved residue(s) required for the propagation of feature annotation.</text>
</comment>
<dbReference type="PROSITE" id="PS51352">
    <property type="entry name" value="THIOREDOXIN_2"/>
    <property type="match status" value="1"/>
</dbReference>
<dbReference type="AlphaFoldDB" id="A0A3E2TSK2"/>
<dbReference type="GO" id="GO:0008379">
    <property type="term" value="F:thioredoxin peroxidase activity"/>
    <property type="evidence" value="ECO:0007669"/>
    <property type="project" value="TreeGrafter"/>
</dbReference>
<accession>A0A3E2TSK2</accession>
<dbReference type="InterPro" id="IPR000866">
    <property type="entry name" value="AhpC/TSA"/>
</dbReference>
<dbReference type="Pfam" id="PF10417">
    <property type="entry name" value="1-cysPrx_C"/>
    <property type="match status" value="1"/>
</dbReference>
<feature type="active site" description="Cysteine sulfenic acid (-SOH) intermediate" evidence="9">
    <location>
        <position position="44"/>
    </location>
</feature>
<feature type="active site" description="Cysteine sulfenic acid (-SOH) intermediate; for peroxidase activity" evidence="10">
    <location>
        <position position="44"/>
    </location>
</feature>
<dbReference type="GO" id="GO:0006979">
    <property type="term" value="P:response to oxidative stress"/>
    <property type="evidence" value="ECO:0007669"/>
    <property type="project" value="TreeGrafter"/>
</dbReference>
<keyword evidence="6 9" id="KW-0676">Redox-active center</keyword>
<evidence type="ECO:0000256" key="3">
    <source>
        <dbReference type="ARBA" id="ARBA00022559"/>
    </source>
</evidence>
<evidence type="ECO:0000256" key="9">
    <source>
        <dbReference type="HAMAP-Rule" id="MF_00401"/>
    </source>
</evidence>
<evidence type="ECO:0000256" key="2">
    <source>
        <dbReference type="ARBA" id="ARBA00022490"/>
    </source>
</evidence>
<comment type="subunit">
    <text evidence="9">Homodecamer. Pentamer of dimers that assemble into a ring structure.</text>
</comment>
<evidence type="ECO:0000256" key="1">
    <source>
        <dbReference type="ARBA" id="ARBA00009796"/>
    </source>
</evidence>
<evidence type="ECO:0000259" key="11">
    <source>
        <dbReference type="PROSITE" id="PS51352"/>
    </source>
</evidence>
<gene>
    <name evidence="12" type="ORF">DW070_02170</name>
</gene>
<evidence type="ECO:0000256" key="10">
    <source>
        <dbReference type="PIRSR" id="PIRSR000239-1"/>
    </source>
</evidence>
<evidence type="ECO:0000313" key="13">
    <source>
        <dbReference type="Proteomes" id="UP000260773"/>
    </source>
</evidence>
<evidence type="ECO:0000256" key="5">
    <source>
        <dbReference type="ARBA" id="ARBA00023002"/>
    </source>
</evidence>
<dbReference type="EC" id="1.11.1.24" evidence="9"/>
<dbReference type="EMBL" id="QVEP01000003">
    <property type="protein sequence ID" value="RGB82012.1"/>
    <property type="molecule type" value="Genomic_DNA"/>
</dbReference>
<dbReference type="InterPro" id="IPR013766">
    <property type="entry name" value="Thioredoxin_domain"/>
</dbReference>
<dbReference type="InterPro" id="IPR050217">
    <property type="entry name" value="Peroxiredoxin"/>
</dbReference>
<evidence type="ECO:0000256" key="7">
    <source>
        <dbReference type="ARBA" id="ARBA00025719"/>
    </source>
</evidence>
<comment type="subcellular location">
    <subcellularLocation>
        <location evidence="9">Cytoplasm</location>
    </subcellularLocation>
</comment>
<dbReference type="InterPro" id="IPR022915">
    <property type="entry name" value="Peroxiredoxin_TDXH"/>
</dbReference>
<dbReference type="SUPFAM" id="SSF52833">
    <property type="entry name" value="Thioredoxin-like"/>
    <property type="match status" value="1"/>
</dbReference>
<dbReference type="Gene3D" id="3.30.1020.10">
    <property type="entry name" value="Antioxidant, Horf6, Chain A, domain2"/>
    <property type="match status" value="1"/>
</dbReference>
<dbReference type="GO" id="GO:0045454">
    <property type="term" value="P:cell redox homeostasis"/>
    <property type="evidence" value="ECO:0007669"/>
    <property type="project" value="TreeGrafter"/>
</dbReference>
<name>A0A3E2TSK2_9FIRM</name>
<dbReference type="InterPro" id="IPR045020">
    <property type="entry name" value="PRX_1cys"/>
</dbReference>
<comment type="caution">
    <text evidence="12">The sequence shown here is derived from an EMBL/GenBank/DDBJ whole genome shotgun (WGS) entry which is preliminary data.</text>
</comment>
<dbReference type="GO" id="GO:0042744">
    <property type="term" value="P:hydrogen peroxide catabolic process"/>
    <property type="evidence" value="ECO:0007669"/>
    <property type="project" value="TreeGrafter"/>
</dbReference>
<dbReference type="PIRSF" id="PIRSF000239">
    <property type="entry name" value="AHPC"/>
    <property type="match status" value="1"/>
</dbReference>
<evidence type="ECO:0000256" key="4">
    <source>
        <dbReference type="ARBA" id="ARBA00022862"/>
    </source>
</evidence>
<protein>
    <recommendedName>
        <fullName evidence="9">Peroxiredoxin</fullName>
        <ecNumber evidence="9">1.11.1.24</ecNumber>
    </recommendedName>
    <alternativeName>
        <fullName evidence="9">Thioredoxin-dependent peroxiredoxin</fullName>
    </alternativeName>
</protein>
<keyword evidence="3 9" id="KW-0575">Peroxidase</keyword>
<dbReference type="Proteomes" id="UP000260773">
    <property type="component" value="Unassembled WGS sequence"/>
</dbReference>
<reference evidence="12 13" key="1">
    <citation type="submission" date="2018-08" db="EMBL/GenBank/DDBJ databases">
        <title>A genome reference for cultivated species of the human gut microbiota.</title>
        <authorList>
            <person name="Zou Y."/>
            <person name="Xue W."/>
            <person name="Luo G."/>
        </authorList>
    </citation>
    <scope>NUCLEOTIDE SEQUENCE [LARGE SCALE GENOMIC DNA]</scope>
    <source>
        <strain evidence="12 13">AF45-17</strain>
    </source>
</reference>
<dbReference type="CDD" id="cd03016">
    <property type="entry name" value="PRX_1cys"/>
    <property type="match status" value="1"/>
</dbReference>
<dbReference type="NCBIfam" id="NF009668">
    <property type="entry name" value="PRK13189.1"/>
    <property type="match status" value="1"/>
</dbReference>
<proteinExistence type="inferred from homology"/>
<comment type="function">
    <text evidence="8 9">Thiol-specific peroxidase that catalyzes the reduction of hydrogen peroxide and organic hydroperoxides to water and alcohols, respectively. Plays a role in cell protection against oxidative stress by detoxifying peroxides.</text>
</comment>
<dbReference type="InterPro" id="IPR024706">
    <property type="entry name" value="Peroxiredoxin_AhpC-typ"/>
</dbReference>
<comment type="catalytic activity">
    <reaction evidence="9">
        <text>a hydroperoxide + [thioredoxin]-dithiol = an alcohol + [thioredoxin]-disulfide + H2O</text>
        <dbReference type="Rhea" id="RHEA:62620"/>
        <dbReference type="Rhea" id="RHEA-COMP:10698"/>
        <dbReference type="Rhea" id="RHEA-COMP:10700"/>
        <dbReference type="ChEBI" id="CHEBI:15377"/>
        <dbReference type="ChEBI" id="CHEBI:29950"/>
        <dbReference type="ChEBI" id="CHEBI:30879"/>
        <dbReference type="ChEBI" id="CHEBI:35924"/>
        <dbReference type="ChEBI" id="CHEBI:50058"/>
        <dbReference type="EC" id="1.11.1.24"/>
    </reaction>
</comment>
<comment type="similarity">
    <text evidence="1">Belongs to the peroxiredoxin family. AhpC/Prx1 subfamily.</text>
</comment>
<dbReference type="GO" id="GO:0033554">
    <property type="term" value="P:cellular response to stress"/>
    <property type="evidence" value="ECO:0007669"/>
    <property type="project" value="TreeGrafter"/>
</dbReference>
<dbReference type="FunFam" id="3.40.30.10:FF:000011">
    <property type="entry name" value="Peroxiredoxin PRX1"/>
    <property type="match status" value="1"/>
</dbReference>
<feature type="binding site" evidence="9">
    <location>
        <position position="125"/>
    </location>
    <ligand>
        <name>substrate</name>
    </ligand>
</feature>
<organism evidence="12 13">
    <name type="scientific">Coprococcus catus</name>
    <dbReference type="NCBI Taxonomy" id="116085"/>
    <lineage>
        <taxon>Bacteria</taxon>
        <taxon>Bacillati</taxon>
        <taxon>Bacillota</taxon>
        <taxon>Clostridia</taxon>
        <taxon>Lachnospirales</taxon>
        <taxon>Lachnospiraceae</taxon>
        <taxon>Coprococcus</taxon>
    </lineage>
</organism>
<evidence type="ECO:0000256" key="8">
    <source>
        <dbReference type="ARBA" id="ARBA00037420"/>
    </source>
</evidence>
<comment type="miscellaneous">
    <text evidence="9">The active site is a conserved redox-active cysteine residue, the peroxidatic cysteine (C(P)), which makes the nucleophilic attack on the peroxide substrate. The peroxide oxidizes the C(P)-SH to cysteine sulfenic acid (C(P)-SOH), which then reacts with another cysteine residue, the resolving cysteine (C(R)), to form a disulfide bridge. The disulfide is subsequently reduced by an appropriate electron donor to complete the catalytic cycle. In this 1-Cys peroxiredoxin, no C(R) is present and C(P) instead forms a disulfide with a cysteine from another protein or with a small thiol molecule.</text>
</comment>
<evidence type="ECO:0000256" key="6">
    <source>
        <dbReference type="ARBA" id="ARBA00023284"/>
    </source>
</evidence>
<dbReference type="HAMAP" id="MF_00401">
    <property type="entry name" value="Peroxiredoxin"/>
    <property type="match status" value="1"/>
</dbReference>
<dbReference type="InterPro" id="IPR019479">
    <property type="entry name" value="Peroxiredoxin_C"/>
</dbReference>
<dbReference type="PANTHER" id="PTHR10681">
    <property type="entry name" value="THIOREDOXIN PEROXIDASE"/>
    <property type="match status" value="1"/>
</dbReference>
<keyword evidence="4 9" id="KW-0049">Antioxidant</keyword>
<dbReference type="Gene3D" id="3.40.30.10">
    <property type="entry name" value="Glutaredoxin"/>
    <property type="match status" value="1"/>
</dbReference>
<dbReference type="InterPro" id="IPR036249">
    <property type="entry name" value="Thioredoxin-like_sf"/>
</dbReference>
<evidence type="ECO:0000313" key="12">
    <source>
        <dbReference type="EMBL" id="RGB82012.1"/>
    </source>
</evidence>
<sequence>MPLIGDHAPEFHAMTTQGKIDFPADYKGSWVVLFSHPADFTPVCTTEFIALSRMNETFESLNTKLIGLSIDSLHSHLGWIKSIEALNFNNEGKVKIPFPIIADISMNVARKYGMLQTVANTQTVRAVFIIDPEGMIRTILYYPMSTGRNIPEIIRILQSLQLNDKTHYSTPANWQPGDAVVMGTPLTIEEAQERLESSDNTIEHLDWYLTMKKMK</sequence>
<keyword evidence="5 9" id="KW-0560">Oxidoreductase</keyword>
<dbReference type="PANTHER" id="PTHR10681:SF128">
    <property type="entry name" value="THIOREDOXIN-DEPENDENT PEROXIDE REDUCTASE, MITOCHONDRIAL"/>
    <property type="match status" value="1"/>
</dbReference>
<feature type="domain" description="Thioredoxin" evidence="11">
    <location>
        <begin position="2"/>
        <end position="162"/>
    </location>
</feature>
<keyword evidence="2 9" id="KW-0963">Cytoplasm</keyword>
<dbReference type="GO" id="GO:0005829">
    <property type="term" value="C:cytosol"/>
    <property type="evidence" value="ECO:0007669"/>
    <property type="project" value="TreeGrafter"/>
</dbReference>
<comment type="similarity">
    <text evidence="7 9">Belongs to the peroxiredoxin family. Prx6 subfamily.</text>
</comment>
<dbReference type="Pfam" id="PF00578">
    <property type="entry name" value="AhpC-TSA"/>
    <property type="match status" value="1"/>
</dbReference>